<keyword evidence="3" id="KW-1185">Reference proteome</keyword>
<feature type="compositionally biased region" description="Basic and acidic residues" evidence="1">
    <location>
        <begin position="34"/>
        <end position="48"/>
    </location>
</feature>
<dbReference type="EMBL" id="LGRX02031623">
    <property type="protein sequence ID" value="KAK3244634.1"/>
    <property type="molecule type" value="Genomic_DNA"/>
</dbReference>
<feature type="region of interest" description="Disordered" evidence="1">
    <location>
        <begin position="199"/>
        <end position="218"/>
    </location>
</feature>
<feature type="region of interest" description="Disordered" evidence="1">
    <location>
        <begin position="1"/>
        <end position="68"/>
    </location>
</feature>
<dbReference type="Proteomes" id="UP001190700">
    <property type="component" value="Unassembled WGS sequence"/>
</dbReference>
<reference evidence="2 3" key="1">
    <citation type="journal article" date="2015" name="Genome Biol. Evol.">
        <title>Comparative Genomics of a Bacterivorous Green Alga Reveals Evolutionary Causalities and Consequences of Phago-Mixotrophic Mode of Nutrition.</title>
        <authorList>
            <person name="Burns J.A."/>
            <person name="Paasch A."/>
            <person name="Narechania A."/>
            <person name="Kim E."/>
        </authorList>
    </citation>
    <scope>NUCLEOTIDE SEQUENCE [LARGE SCALE GENOMIC DNA]</scope>
    <source>
        <strain evidence="2 3">PLY_AMNH</strain>
    </source>
</reference>
<proteinExistence type="predicted"/>
<accession>A0AAE0BYV2</accession>
<dbReference type="AlphaFoldDB" id="A0AAE0BYV2"/>
<gene>
    <name evidence="2" type="ORF">CYMTET_45761</name>
</gene>
<protein>
    <submittedName>
        <fullName evidence="2">Uncharacterized protein</fullName>
    </submittedName>
</protein>
<feature type="compositionally biased region" description="Polar residues" evidence="1">
    <location>
        <begin position="16"/>
        <end position="29"/>
    </location>
</feature>
<organism evidence="2 3">
    <name type="scientific">Cymbomonas tetramitiformis</name>
    <dbReference type="NCBI Taxonomy" id="36881"/>
    <lineage>
        <taxon>Eukaryota</taxon>
        <taxon>Viridiplantae</taxon>
        <taxon>Chlorophyta</taxon>
        <taxon>Pyramimonadophyceae</taxon>
        <taxon>Pyramimonadales</taxon>
        <taxon>Pyramimonadaceae</taxon>
        <taxon>Cymbomonas</taxon>
    </lineage>
</organism>
<evidence type="ECO:0000313" key="3">
    <source>
        <dbReference type="Proteomes" id="UP001190700"/>
    </source>
</evidence>
<feature type="compositionally biased region" description="Basic and acidic residues" evidence="1">
    <location>
        <begin position="1"/>
        <end position="11"/>
    </location>
</feature>
<comment type="caution">
    <text evidence="2">The sequence shown here is derived from an EMBL/GenBank/DDBJ whole genome shotgun (WGS) entry which is preliminary data.</text>
</comment>
<evidence type="ECO:0000256" key="1">
    <source>
        <dbReference type="SAM" id="MobiDB-lite"/>
    </source>
</evidence>
<name>A0AAE0BYV2_9CHLO</name>
<sequence length="336" mass="38084">MPSHLDYRDQGFRGTYWNQPQLPETSMHSPTKAETLRKQKLTRHDNADQYRSGKASSKPDQPMYSSLDRFPDAHLGVKLHESSGSVRSLPTQLSDKAVTVNVNHLRATSQEAIWKGYITGNRTYSPKANIGNWVEERFDLSYLHGNSSQMFKRAYESTASASAKEATGAYQQRMVQANMTAKQPDPTKEHRSINRHRPNYLNYAGADPTPTTKKQGSYWVGTAPSDTYETTNKAAYGERKKQEYQYRCPSSDPKSRMLCGMKPNHEPEPDALDKYRSQWTIHEGVKRSEQTWKSETHDKLKDWVDIAPELDTRRAVAESVKANVTDFGQSGAGAFN</sequence>
<evidence type="ECO:0000313" key="2">
    <source>
        <dbReference type="EMBL" id="KAK3244634.1"/>
    </source>
</evidence>